<gene>
    <name evidence="1" type="ORF">LCGC14_1943220</name>
</gene>
<dbReference type="EMBL" id="LAZR01021072">
    <property type="protein sequence ID" value="KKL86587.1"/>
    <property type="molecule type" value="Genomic_DNA"/>
</dbReference>
<dbReference type="AlphaFoldDB" id="A0A0F9IGT8"/>
<evidence type="ECO:0000313" key="1">
    <source>
        <dbReference type="EMBL" id="KKL86587.1"/>
    </source>
</evidence>
<reference evidence="1" key="1">
    <citation type="journal article" date="2015" name="Nature">
        <title>Complex archaea that bridge the gap between prokaryotes and eukaryotes.</title>
        <authorList>
            <person name="Spang A."/>
            <person name="Saw J.H."/>
            <person name="Jorgensen S.L."/>
            <person name="Zaremba-Niedzwiedzka K."/>
            <person name="Martijn J."/>
            <person name="Lind A.E."/>
            <person name="van Eijk R."/>
            <person name="Schleper C."/>
            <person name="Guy L."/>
            <person name="Ettema T.J."/>
        </authorList>
    </citation>
    <scope>NUCLEOTIDE SEQUENCE</scope>
</reference>
<proteinExistence type="predicted"/>
<accession>A0A0F9IGT8</accession>
<organism evidence="1">
    <name type="scientific">marine sediment metagenome</name>
    <dbReference type="NCBI Taxonomy" id="412755"/>
    <lineage>
        <taxon>unclassified sequences</taxon>
        <taxon>metagenomes</taxon>
        <taxon>ecological metagenomes</taxon>
    </lineage>
</organism>
<sequence>MDDLGGGLGGRQLAGFLDSSGVLALLSSWIAQAEAAWDWVRWADWNVWDIVTAWWSSTILTVQGWIDTAIAGGQTLINQVASSLATLQSTWDNFWTLTWPALVADLGGLRSSWDNFLVNILPTLASASGVQSLINSTLTTWLPFYDDLVNLWGEIALFFTNPLDYLAARLESWFWGNI</sequence>
<comment type="caution">
    <text evidence="1">The sequence shown here is derived from an EMBL/GenBank/DDBJ whole genome shotgun (WGS) entry which is preliminary data.</text>
</comment>
<protein>
    <submittedName>
        <fullName evidence="1">Uncharacterized protein</fullName>
    </submittedName>
</protein>
<name>A0A0F9IGT8_9ZZZZ</name>